<dbReference type="GO" id="GO:0006412">
    <property type="term" value="P:translation"/>
    <property type="evidence" value="ECO:0007669"/>
    <property type="project" value="UniProtKB-UniRule"/>
</dbReference>
<dbReference type="Pfam" id="PF02934">
    <property type="entry name" value="GatB_N"/>
    <property type="match status" value="1"/>
</dbReference>
<reference evidence="12" key="1">
    <citation type="submission" date="2020-11" db="EMBL/GenBank/DDBJ databases">
        <title>Halonatronomonas betainensis gen. nov., sp. nov. a novel haloalkaliphilic representative of the family Halanaerobiacae capable of betaine degradation.</title>
        <authorList>
            <person name="Boltyanskaya Y."/>
            <person name="Kevbrin V."/>
            <person name="Detkova E."/>
            <person name="Grouzdev D.S."/>
            <person name="Koziaeva V."/>
            <person name="Zhilina T."/>
        </authorList>
    </citation>
    <scope>NUCLEOTIDE SEQUENCE</scope>
    <source>
        <strain evidence="12">Z-7014</strain>
    </source>
</reference>
<proteinExistence type="inferred from homology"/>
<dbReference type="EC" id="6.3.5.-" evidence="10"/>
<dbReference type="InterPro" id="IPR023168">
    <property type="entry name" value="GatB_Yqey_C_2"/>
</dbReference>
<evidence type="ECO:0000256" key="7">
    <source>
        <dbReference type="ARBA" id="ARBA00024799"/>
    </source>
</evidence>
<comment type="caution">
    <text evidence="12">The sequence shown here is derived from an EMBL/GenBank/DDBJ whole genome shotgun (WGS) entry which is preliminary data.</text>
</comment>
<dbReference type="EMBL" id="JADPIE010000009">
    <property type="protein sequence ID" value="MBF8438101.1"/>
    <property type="molecule type" value="Genomic_DNA"/>
</dbReference>
<dbReference type="SUPFAM" id="SSF89095">
    <property type="entry name" value="GatB/YqeY motif"/>
    <property type="match status" value="1"/>
</dbReference>
<keyword evidence="13" id="KW-1185">Reference proteome</keyword>
<dbReference type="SUPFAM" id="SSF55931">
    <property type="entry name" value="Glutamine synthetase/guanido kinase"/>
    <property type="match status" value="1"/>
</dbReference>
<keyword evidence="3 10" id="KW-0436">Ligase</keyword>
<comment type="subunit">
    <text evidence="2 10">Heterotrimer of A, B and C subunits.</text>
</comment>
<evidence type="ECO:0000256" key="2">
    <source>
        <dbReference type="ARBA" id="ARBA00011123"/>
    </source>
</evidence>
<evidence type="ECO:0000256" key="4">
    <source>
        <dbReference type="ARBA" id="ARBA00022741"/>
    </source>
</evidence>
<comment type="similarity">
    <text evidence="1 10">Belongs to the GatB/GatE family. GatB subfamily.</text>
</comment>
<evidence type="ECO:0000256" key="9">
    <source>
        <dbReference type="ARBA" id="ARBA00047913"/>
    </source>
</evidence>
<dbReference type="Gene3D" id="1.10.150.380">
    <property type="entry name" value="GatB domain, N-terminal subdomain"/>
    <property type="match status" value="1"/>
</dbReference>
<evidence type="ECO:0000259" key="11">
    <source>
        <dbReference type="SMART" id="SM00845"/>
    </source>
</evidence>
<evidence type="ECO:0000256" key="5">
    <source>
        <dbReference type="ARBA" id="ARBA00022840"/>
    </source>
</evidence>
<dbReference type="NCBIfam" id="TIGR00133">
    <property type="entry name" value="gatB"/>
    <property type="match status" value="1"/>
</dbReference>
<name>A0A931F8S8_9FIRM</name>
<comment type="function">
    <text evidence="7 10">Allows the formation of correctly charged Asn-tRNA(Asn) or Gln-tRNA(Gln) through the transamidation of misacylated Asp-tRNA(Asn) or Glu-tRNA(Gln) in organisms which lack either or both of asparaginyl-tRNA or glutaminyl-tRNA synthetases. The reaction takes place in the presence of glutamine and ATP through an activated phospho-Asp-tRNA(Asn) or phospho-Glu-tRNA(Gln).</text>
</comment>
<keyword evidence="5 10" id="KW-0067">ATP-binding</keyword>
<dbReference type="InterPro" id="IPR017958">
    <property type="entry name" value="Gln-tRNA_amidoTrfase_suB_CS"/>
</dbReference>
<dbReference type="PANTHER" id="PTHR11659:SF0">
    <property type="entry name" value="GLUTAMYL-TRNA(GLN) AMIDOTRANSFERASE SUBUNIT B, MITOCHONDRIAL"/>
    <property type="match status" value="1"/>
</dbReference>
<dbReference type="GO" id="GO:0070681">
    <property type="term" value="P:glutaminyl-tRNAGln biosynthesis via transamidation"/>
    <property type="evidence" value="ECO:0007669"/>
    <property type="project" value="TreeGrafter"/>
</dbReference>
<dbReference type="HAMAP" id="MF_00121">
    <property type="entry name" value="GatB"/>
    <property type="match status" value="1"/>
</dbReference>
<keyword evidence="6 10" id="KW-0648">Protein biosynthesis</keyword>
<comment type="catalytic activity">
    <reaction evidence="9 10">
        <text>L-glutamyl-tRNA(Gln) + L-glutamine + ATP + H2O = L-glutaminyl-tRNA(Gln) + L-glutamate + ADP + phosphate + H(+)</text>
        <dbReference type="Rhea" id="RHEA:17521"/>
        <dbReference type="Rhea" id="RHEA-COMP:9681"/>
        <dbReference type="Rhea" id="RHEA-COMP:9684"/>
        <dbReference type="ChEBI" id="CHEBI:15377"/>
        <dbReference type="ChEBI" id="CHEBI:15378"/>
        <dbReference type="ChEBI" id="CHEBI:29985"/>
        <dbReference type="ChEBI" id="CHEBI:30616"/>
        <dbReference type="ChEBI" id="CHEBI:43474"/>
        <dbReference type="ChEBI" id="CHEBI:58359"/>
        <dbReference type="ChEBI" id="CHEBI:78520"/>
        <dbReference type="ChEBI" id="CHEBI:78521"/>
        <dbReference type="ChEBI" id="CHEBI:456216"/>
    </reaction>
</comment>
<keyword evidence="4 10" id="KW-0547">Nucleotide-binding</keyword>
<dbReference type="InterPro" id="IPR017959">
    <property type="entry name" value="Asn/Gln-tRNA_amidoTrfase_suB/E"/>
</dbReference>
<feature type="domain" description="Asn/Gln amidotransferase" evidence="11">
    <location>
        <begin position="332"/>
        <end position="479"/>
    </location>
</feature>
<dbReference type="InterPro" id="IPR042114">
    <property type="entry name" value="GatB_C_1"/>
</dbReference>
<evidence type="ECO:0000256" key="10">
    <source>
        <dbReference type="HAMAP-Rule" id="MF_00121"/>
    </source>
</evidence>
<dbReference type="Proteomes" id="UP000621436">
    <property type="component" value="Unassembled WGS sequence"/>
</dbReference>
<dbReference type="GO" id="GO:0005524">
    <property type="term" value="F:ATP binding"/>
    <property type="evidence" value="ECO:0007669"/>
    <property type="project" value="UniProtKB-KW"/>
</dbReference>
<dbReference type="FunFam" id="1.10.10.410:FF:000001">
    <property type="entry name" value="Aspartyl/glutamyl-tRNA(Asn/Gln) amidotransferase subunit B"/>
    <property type="match status" value="1"/>
</dbReference>
<evidence type="ECO:0000256" key="8">
    <source>
        <dbReference type="ARBA" id="ARBA00047380"/>
    </source>
</evidence>
<dbReference type="GO" id="GO:0050567">
    <property type="term" value="F:glutaminyl-tRNA synthase (glutamine-hydrolyzing) activity"/>
    <property type="evidence" value="ECO:0007669"/>
    <property type="project" value="UniProtKB-UniRule"/>
</dbReference>
<protein>
    <recommendedName>
        <fullName evidence="10">Aspartyl/glutamyl-tRNA(Asn/Gln) amidotransferase subunit B</fullName>
        <shortName evidence="10">Asp/Glu-ADT subunit B</shortName>
        <ecNumber evidence="10">6.3.5.-</ecNumber>
    </recommendedName>
</protein>
<dbReference type="NCBIfam" id="NF004014">
    <property type="entry name" value="PRK05477.1-4"/>
    <property type="match status" value="1"/>
</dbReference>
<evidence type="ECO:0000313" key="12">
    <source>
        <dbReference type="EMBL" id="MBF8438101.1"/>
    </source>
</evidence>
<dbReference type="Pfam" id="PF02637">
    <property type="entry name" value="GatB_Yqey"/>
    <property type="match status" value="1"/>
</dbReference>
<dbReference type="Gene3D" id="1.10.10.410">
    <property type="match status" value="1"/>
</dbReference>
<gene>
    <name evidence="10 12" type="primary">gatB</name>
    <name evidence="12" type="ORF">I0Q91_13495</name>
</gene>
<organism evidence="12 13">
    <name type="scientific">Halonatronomonas betaini</name>
    <dbReference type="NCBI Taxonomy" id="2778430"/>
    <lineage>
        <taxon>Bacteria</taxon>
        <taxon>Bacillati</taxon>
        <taxon>Bacillota</taxon>
        <taxon>Clostridia</taxon>
        <taxon>Halanaerobiales</taxon>
        <taxon>Halarsenatibacteraceae</taxon>
        <taxon>Halonatronomonas</taxon>
    </lineage>
</organism>
<dbReference type="AlphaFoldDB" id="A0A931F8S8"/>
<dbReference type="InterPro" id="IPR004413">
    <property type="entry name" value="GatB"/>
</dbReference>
<dbReference type="RefSeq" id="WP_270455199.1">
    <property type="nucleotide sequence ID" value="NZ_JADPIE010000009.1"/>
</dbReference>
<evidence type="ECO:0000256" key="6">
    <source>
        <dbReference type="ARBA" id="ARBA00022917"/>
    </source>
</evidence>
<dbReference type="SMART" id="SM00845">
    <property type="entry name" value="GatB_Yqey"/>
    <property type="match status" value="1"/>
</dbReference>
<accession>A0A931F8S8</accession>
<evidence type="ECO:0000256" key="3">
    <source>
        <dbReference type="ARBA" id="ARBA00022598"/>
    </source>
</evidence>
<dbReference type="InterPro" id="IPR014746">
    <property type="entry name" value="Gln_synth/guanido_kin_cat_dom"/>
</dbReference>
<comment type="catalytic activity">
    <reaction evidence="8 10">
        <text>L-aspartyl-tRNA(Asn) + L-glutamine + ATP + H2O = L-asparaginyl-tRNA(Asn) + L-glutamate + ADP + phosphate + 2 H(+)</text>
        <dbReference type="Rhea" id="RHEA:14513"/>
        <dbReference type="Rhea" id="RHEA-COMP:9674"/>
        <dbReference type="Rhea" id="RHEA-COMP:9677"/>
        <dbReference type="ChEBI" id="CHEBI:15377"/>
        <dbReference type="ChEBI" id="CHEBI:15378"/>
        <dbReference type="ChEBI" id="CHEBI:29985"/>
        <dbReference type="ChEBI" id="CHEBI:30616"/>
        <dbReference type="ChEBI" id="CHEBI:43474"/>
        <dbReference type="ChEBI" id="CHEBI:58359"/>
        <dbReference type="ChEBI" id="CHEBI:78515"/>
        <dbReference type="ChEBI" id="CHEBI:78516"/>
        <dbReference type="ChEBI" id="CHEBI:456216"/>
    </reaction>
</comment>
<dbReference type="InterPro" id="IPR018027">
    <property type="entry name" value="Asn/Gln_amidotransferase"/>
</dbReference>
<dbReference type="PANTHER" id="PTHR11659">
    <property type="entry name" value="GLUTAMYL-TRNA GLN AMIDOTRANSFERASE SUBUNIT B MITOCHONDRIAL AND PROKARYOTIC PET112-RELATED"/>
    <property type="match status" value="1"/>
</dbReference>
<dbReference type="FunFam" id="1.10.150.380:FF:000001">
    <property type="entry name" value="Aspartyl/glutamyl-tRNA(Asn/Gln) amidotransferase subunit B"/>
    <property type="match status" value="1"/>
</dbReference>
<evidence type="ECO:0000256" key="1">
    <source>
        <dbReference type="ARBA" id="ARBA00005306"/>
    </source>
</evidence>
<dbReference type="PROSITE" id="PS01234">
    <property type="entry name" value="GATB"/>
    <property type="match status" value="1"/>
</dbReference>
<dbReference type="InterPro" id="IPR003789">
    <property type="entry name" value="Asn/Gln_tRNA_amidoTrase-B-like"/>
</dbReference>
<sequence length="482" mass="54308">MTTNYEIIIGLEVHLQLNTESKLFCGCSTKFGEEPNANTCPVCLGMPGTLPVINERAVEYALMACRATDCKINQYNKFDRKNYYYPDLPKGYQISQFDLPIGFDGAVTIETEDGYKDIGLTRIHLEEDAGKLIHAGSVADSDHSLVDFNRGGVPLIEIVSEPDLRTPAEAKAYLDALKQIMLYLGISDCNMEEGSLRCDANVSIRPEGQEEFGVKVEVKNMNSFKAVENALSYEVERQKKMLENGDVISQETRSWDDTSNKTVLMRGKEEADDYRYFPEPDLMPLEISDQWIKETDDNLPELPLAKKERFIEDYELPEYDAEVLTDDFKLANLFEETVGNYSNPKEVSNWLMGEFLKLLNEEGISPDESNITGNNLASLLKLIDDGTISSKIAKDVFEEMFNTGKEPEAIVEEKGLTQISDEDKLVEIINNILDENQDVVEEIQSGNERPVGFLVGQVMKETRGKANPQLANKLIREEVAKR</sequence>
<evidence type="ECO:0000313" key="13">
    <source>
        <dbReference type="Proteomes" id="UP000621436"/>
    </source>
</evidence>
<dbReference type="InterPro" id="IPR006075">
    <property type="entry name" value="Asn/Gln-tRNA_Trfase_suB/E_cat"/>
</dbReference>
<dbReference type="NCBIfam" id="NF004012">
    <property type="entry name" value="PRK05477.1-2"/>
    <property type="match status" value="1"/>
</dbReference>